<dbReference type="Gene3D" id="3.40.50.300">
    <property type="entry name" value="P-loop containing nucleotide triphosphate hydrolases"/>
    <property type="match status" value="1"/>
</dbReference>
<proteinExistence type="inferred from homology"/>
<comment type="caution">
    <text evidence="6">The sequence shown here is derived from an EMBL/GenBank/DDBJ whole genome shotgun (WGS) entry which is preliminary data.</text>
</comment>
<dbReference type="Pfam" id="PF21109">
    <property type="entry name" value="Stonustoxin_helical"/>
    <property type="match status" value="1"/>
</dbReference>
<feature type="region of interest" description="Disordered" evidence="4">
    <location>
        <begin position="620"/>
        <end position="646"/>
    </location>
</feature>
<evidence type="ECO:0000256" key="4">
    <source>
        <dbReference type="SAM" id="MobiDB-lite"/>
    </source>
</evidence>
<dbReference type="SUPFAM" id="SSF52540">
    <property type="entry name" value="P-loop containing nucleoside triphosphate hydrolases"/>
    <property type="match status" value="1"/>
</dbReference>
<keyword evidence="3" id="KW-0175">Coiled coil</keyword>
<sequence length="1178" mass="133978">MLDRRIAALGRPFKLGHIYDIRTDEIGLSFVRVRNASEPQALPAEVEYISPTSPIVNIIRNDSLRTKLNILNNDQVDDLMLQLALKIVKPTGSGSYLYNSRASQNQVRVVVGCIFLFKWERLTKKHFEDIDSLNALCANDIGTHVISAIGHGLDFFLVLDYSLASGRTYADAERQLVNLAETIIQMIREPQREFGQLNDIAQHVRVSVHSDLDAQTLDFTVFETMEFCRDLRATVSKRIDHAAIPKSVWLDSLSSLDPRIRRAEVTLRPKLIENAIDIMCFFDEMTMRLKDLLKHPVNFKLSLLRRAVQEMLAQNESKRTELQNAIASRLPDIQRGDVHPKLLDAIMDQHQTLEQNQPSLSEWIACRMQENDRLSAVMDLLGQYEFIAGPERLENFSDAHAGQPVVCLAINPCARNNQTLSRVYRTAKNREAMPMRGPSGRRPAPFDLRNARPTWFTWTKTSACETVERIANEYWDYATANKSVLCIVVQSSELSGDVVETFCYAEGRKSPFDLPLPVEDFQVTDATTTSISLRWKERFVVGPRADREKYMVQYRETNKSPRQTDNDWIPYGGRLISNVVKVNDLSPATAYDFSVVTVGWIGNSRAKLLRSLHTLEPFTVAGQGRSKHKENPGSFPTDSEGSAGQPKLRPVRYINLVMEGCQLLHKAKPSLYALPVTQLGCDPHKKIRKYYVGPKAPPNETAQEKVVLLMGKTGAGKTTLINGLANYMLGVKFDDPVRFKLIREEGESDPGKQTKSMTQWVSSYHIPKRADCPYPFSLTIIDTPGMGDTAGVQRDAEIQDQLKAFFGCGDLTLAIDQIDAVGLVMPSSSVRLDAGQKYILHTIMSVFGKDIMGNMFLLLTFADQKRPEALIKGVEQETGITFASTCKFNNCALYEPNANEADPFTRSYWDIGATSMETFFTRLVHTTPQSLVLSREVMEERRRIHVRLDAILKRSEEVRERMATIRANERQLDQADSEVKANSNHTVEIECEEVVRQPHPGGPGRFLTNCRVCNFTCHATCAIEKDDDKRDCSAMNRQTGFCTACPKKCEWTCHSNTPYIYVYQKKKQLKVLQEILQRFNIFSSNKQRIRAYLDDLRKQYRNLEVEQAENVRELKDAFDKLNRIAVNSDSFSMIDYYDQCIEEAKQSKRPDYEKQMEFLQKEREKEIIALKVKRGDQV</sequence>
<gene>
    <name evidence="6" type="primary">RvY_15053-1</name>
    <name evidence="6" type="synonym">RvY_15053.1</name>
    <name evidence="6" type="ORF">RvY_15053</name>
</gene>
<dbReference type="InterPro" id="IPR048997">
    <property type="entry name" value="Stonustoxin-like_helical"/>
</dbReference>
<evidence type="ECO:0000259" key="5">
    <source>
        <dbReference type="PROSITE" id="PS50853"/>
    </source>
</evidence>
<dbReference type="InterPro" id="IPR036116">
    <property type="entry name" value="FN3_sf"/>
</dbReference>
<protein>
    <recommendedName>
        <fullName evidence="5">Fibronectin type-III domain-containing protein</fullName>
    </recommendedName>
</protein>
<evidence type="ECO:0000256" key="2">
    <source>
        <dbReference type="ARBA" id="ARBA00022741"/>
    </source>
</evidence>
<name>A0A1D1VX37_RAMVA</name>
<dbReference type="PANTHER" id="PTHR32046">
    <property type="entry name" value="G DOMAIN-CONTAINING PROTEIN"/>
    <property type="match status" value="1"/>
</dbReference>
<evidence type="ECO:0000256" key="1">
    <source>
        <dbReference type="ARBA" id="ARBA00008535"/>
    </source>
</evidence>
<dbReference type="Proteomes" id="UP000186922">
    <property type="component" value="Unassembled WGS sequence"/>
</dbReference>
<dbReference type="Pfam" id="PF04548">
    <property type="entry name" value="AIG1"/>
    <property type="match status" value="1"/>
</dbReference>
<dbReference type="Pfam" id="PF00041">
    <property type="entry name" value="fn3"/>
    <property type="match status" value="1"/>
</dbReference>
<dbReference type="PANTHER" id="PTHR32046:SF14">
    <property type="match status" value="1"/>
</dbReference>
<dbReference type="SUPFAM" id="SSF49265">
    <property type="entry name" value="Fibronectin type III"/>
    <property type="match status" value="1"/>
</dbReference>
<dbReference type="CDD" id="cd00063">
    <property type="entry name" value="FN3"/>
    <property type="match status" value="1"/>
</dbReference>
<keyword evidence="2" id="KW-0547">Nucleotide-binding</keyword>
<dbReference type="GO" id="GO:0005525">
    <property type="term" value="F:GTP binding"/>
    <property type="evidence" value="ECO:0007669"/>
    <property type="project" value="InterPro"/>
</dbReference>
<dbReference type="InterPro" id="IPR003961">
    <property type="entry name" value="FN3_dom"/>
</dbReference>
<dbReference type="CDD" id="cd00882">
    <property type="entry name" value="Ras_like_GTPase"/>
    <property type="match status" value="1"/>
</dbReference>
<dbReference type="OrthoDB" id="8954335at2759"/>
<dbReference type="AlphaFoldDB" id="A0A1D1VX37"/>
<dbReference type="STRING" id="947166.A0A1D1VX37"/>
<dbReference type="InterPro" id="IPR027417">
    <property type="entry name" value="P-loop_NTPase"/>
</dbReference>
<dbReference type="PROSITE" id="PS50853">
    <property type="entry name" value="FN3"/>
    <property type="match status" value="1"/>
</dbReference>
<dbReference type="InterPro" id="IPR006703">
    <property type="entry name" value="G_AIG1"/>
</dbReference>
<dbReference type="SMART" id="SM00060">
    <property type="entry name" value="FN3"/>
    <property type="match status" value="1"/>
</dbReference>
<organism evidence="6 7">
    <name type="scientific">Ramazzottius varieornatus</name>
    <name type="common">Water bear</name>
    <name type="synonym">Tardigrade</name>
    <dbReference type="NCBI Taxonomy" id="947166"/>
    <lineage>
        <taxon>Eukaryota</taxon>
        <taxon>Metazoa</taxon>
        <taxon>Ecdysozoa</taxon>
        <taxon>Tardigrada</taxon>
        <taxon>Eutardigrada</taxon>
        <taxon>Parachela</taxon>
        <taxon>Hypsibioidea</taxon>
        <taxon>Ramazzottiidae</taxon>
        <taxon>Ramazzottius</taxon>
    </lineage>
</organism>
<evidence type="ECO:0000256" key="3">
    <source>
        <dbReference type="SAM" id="Coils"/>
    </source>
</evidence>
<dbReference type="InterPro" id="IPR013783">
    <property type="entry name" value="Ig-like_fold"/>
</dbReference>
<accession>A0A1D1VX37</accession>
<dbReference type="EMBL" id="BDGG01000011">
    <property type="protein sequence ID" value="GAV04833.1"/>
    <property type="molecule type" value="Genomic_DNA"/>
</dbReference>
<reference evidence="6 7" key="1">
    <citation type="journal article" date="2016" name="Nat. Commun.">
        <title>Extremotolerant tardigrade genome and improved radiotolerance of human cultured cells by tardigrade-unique protein.</title>
        <authorList>
            <person name="Hashimoto T."/>
            <person name="Horikawa D.D."/>
            <person name="Saito Y."/>
            <person name="Kuwahara H."/>
            <person name="Kozuka-Hata H."/>
            <person name="Shin-I T."/>
            <person name="Minakuchi Y."/>
            <person name="Ohishi K."/>
            <person name="Motoyama A."/>
            <person name="Aizu T."/>
            <person name="Enomoto A."/>
            <person name="Kondo K."/>
            <person name="Tanaka S."/>
            <person name="Hara Y."/>
            <person name="Koshikawa S."/>
            <person name="Sagara H."/>
            <person name="Miura T."/>
            <person name="Yokobori S."/>
            <person name="Miyagawa K."/>
            <person name="Suzuki Y."/>
            <person name="Kubo T."/>
            <person name="Oyama M."/>
            <person name="Kohara Y."/>
            <person name="Fujiyama A."/>
            <person name="Arakawa K."/>
            <person name="Katayama T."/>
            <person name="Toyoda A."/>
            <person name="Kunieda T."/>
        </authorList>
    </citation>
    <scope>NUCLEOTIDE SEQUENCE [LARGE SCALE GENOMIC DNA]</scope>
    <source>
        <strain evidence="6 7">YOKOZUNA-1</strain>
    </source>
</reference>
<keyword evidence="7" id="KW-1185">Reference proteome</keyword>
<dbReference type="Gene3D" id="2.60.40.10">
    <property type="entry name" value="Immunoglobulins"/>
    <property type="match status" value="1"/>
</dbReference>
<evidence type="ECO:0000313" key="7">
    <source>
        <dbReference type="Proteomes" id="UP000186922"/>
    </source>
</evidence>
<feature type="coiled-coil region" evidence="3">
    <location>
        <begin position="1086"/>
        <end position="1113"/>
    </location>
</feature>
<evidence type="ECO:0000313" key="6">
    <source>
        <dbReference type="EMBL" id="GAV04833.1"/>
    </source>
</evidence>
<comment type="similarity">
    <text evidence="1">Belongs to the TRAFAC class TrmE-Era-EngA-EngB-Septin-like GTPase superfamily. AIG1/Toc34/Toc159-like paraseptin GTPase family. IAN subfamily.</text>
</comment>
<feature type="domain" description="Fibronectin type-III" evidence="5">
    <location>
        <begin position="517"/>
        <end position="617"/>
    </location>
</feature>